<reference evidence="1" key="1">
    <citation type="submission" date="2014-05" db="EMBL/GenBank/DDBJ databases">
        <authorList>
            <person name="Chronopoulou M."/>
        </authorList>
    </citation>
    <scope>NUCLEOTIDE SEQUENCE</scope>
    <source>
        <tissue evidence="1">Whole organism</tissue>
    </source>
</reference>
<proteinExistence type="predicted"/>
<protein>
    <submittedName>
        <fullName evidence="1">Uncharacterized protein</fullName>
    </submittedName>
</protein>
<accession>A0A0K2VHK5</accession>
<name>A0A0K2VHK5_LEPSM</name>
<organism evidence="1">
    <name type="scientific">Lepeophtheirus salmonis</name>
    <name type="common">Salmon louse</name>
    <name type="synonym">Caligus salmonis</name>
    <dbReference type="NCBI Taxonomy" id="72036"/>
    <lineage>
        <taxon>Eukaryota</taxon>
        <taxon>Metazoa</taxon>
        <taxon>Ecdysozoa</taxon>
        <taxon>Arthropoda</taxon>
        <taxon>Crustacea</taxon>
        <taxon>Multicrustacea</taxon>
        <taxon>Hexanauplia</taxon>
        <taxon>Copepoda</taxon>
        <taxon>Siphonostomatoida</taxon>
        <taxon>Caligidae</taxon>
        <taxon>Lepeophtheirus</taxon>
    </lineage>
</organism>
<dbReference type="EMBL" id="HACA01032060">
    <property type="protein sequence ID" value="CDW49421.1"/>
    <property type="molecule type" value="Transcribed_RNA"/>
</dbReference>
<dbReference type="AlphaFoldDB" id="A0A0K2VHK5"/>
<sequence length="27" mass="3053">MLIPKELRTNKNTTLISIYGSSCNNNQ</sequence>
<evidence type="ECO:0000313" key="1">
    <source>
        <dbReference type="EMBL" id="CDW49421.1"/>
    </source>
</evidence>